<reference evidence="1" key="1">
    <citation type="submission" date="2023-04" db="EMBL/GenBank/DDBJ databases">
        <title>A chromosome-level genome assembly of the parasitoid wasp Eretmocerus hayati.</title>
        <authorList>
            <person name="Zhong Y."/>
            <person name="Liu S."/>
            <person name="Liu Y."/>
        </authorList>
    </citation>
    <scope>NUCLEOTIDE SEQUENCE</scope>
    <source>
        <strain evidence="1">ZJU_SS_LIU_2023</strain>
    </source>
</reference>
<protein>
    <submittedName>
        <fullName evidence="1">Uncharacterized protein</fullName>
    </submittedName>
</protein>
<evidence type="ECO:0000313" key="1">
    <source>
        <dbReference type="EMBL" id="KAJ8672572.1"/>
    </source>
</evidence>
<organism evidence="1 2">
    <name type="scientific">Eretmocerus hayati</name>
    <dbReference type="NCBI Taxonomy" id="131215"/>
    <lineage>
        <taxon>Eukaryota</taxon>
        <taxon>Metazoa</taxon>
        <taxon>Ecdysozoa</taxon>
        <taxon>Arthropoda</taxon>
        <taxon>Hexapoda</taxon>
        <taxon>Insecta</taxon>
        <taxon>Pterygota</taxon>
        <taxon>Neoptera</taxon>
        <taxon>Endopterygota</taxon>
        <taxon>Hymenoptera</taxon>
        <taxon>Apocrita</taxon>
        <taxon>Proctotrupomorpha</taxon>
        <taxon>Chalcidoidea</taxon>
        <taxon>Aphelinidae</taxon>
        <taxon>Aphelininae</taxon>
        <taxon>Eretmocerus</taxon>
    </lineage>
</organism>
<comment type="caution">
    <text evidence="1">The sequence shown here is derived from an EMBL/GenBank/DDBJ whole genome shotgun (WGS) entry which is preliminary data.</text>
</comment>
<accession>A0ACC2NN86</accession>
<keyword evidence="2" id="KW-1185">Reference proteome</keyword>
<sequence length="1801" mass="196908">MSVLLVSSDPCSPPLISNPRTSKVTVAVREKQQVATLCELSARCVASHIPFELVEHFYSPVPEQLQLRIAFWSFPDNEEDIRLYSCLANGSADEFQRGELLYRSKNVKDPLQIGFHLSATVTPLPTTSSTGFREQYNVAVTFDRRRITSCNCTCSSAAYWCSHVVAVCLHRIHMPTQVCLRAPVSESLSRLQREQLQKFAQYLISELPQQILPTAQRLLDELLSATPSAINTYCGAPDPTAGASANDQTSWYLDEKTLHDNIKKILIKFCVPAPIVFSPYAHSDVNYLSTTAPPAAAEWSSLLRPLRGREPEGMWNLLSIVREMFKRTDRNAIPLLEIITEECMACEQILVWWFNTKVALLNGNGHGGGKHGNMNSNAHASQHACSSLCDEIVVLWRLAALNPGLSPAERDMLHKQFTTWHMKIVDKLTKIRGSAVAQNPHNRNNSGGQKDSLKNDLEVFIGFKPALEACYLDWEEYTLPGITYTASSNPMYHCPFTCFRHTGDSKTEVNQVNSSSAVLNCQPPNSHHHSRRHACLGIVEFSYMDRRRLNHRDFPGLCSRAGGPGPSNDCNRSSDSSEGFCENDGDVADMPELPVVLVRRGRGQINNCCDTDSQEGGGSESSSNSNVSLKNIPASDQLHHSNASSESLGESSDSGNSIAAKPSQHNESKSPPRPSTSTATNGACNIELSASLSSSSSSSASSTRPKSPSSAELRVKVSAAKEVAASVVVMGIPPVAALVAPISASASNGALVKKPSEQESDLEKDPSRRPSKDESSSTSSESPSGDEYNVYYYDAKAAANTTSVAKDVKPETSGSASAQPGSILGNLKKTEDPWDVLFARAEGLYAHGHTREACILGVRLAEELLANPPDLMIEVPPMPVKGKRKKPQINPASHQLTCSASATLAKCGFLCTVLAENPEYHNLAFRVGLFGLEMARPPASTKPLEVKLAHQEGELVNLLKRIPLGPEEMNMIRQRARQLRDGVLRSRGHALLPIMLASFIFDALNASRTNKLTTDSDENLGFDAAVAALGLKANVSEADHPLLCEGTRRQRGELAITLLVHYKDEPMKVARIMDKLLDRDVHQLIKTPIVSSYYSSNPPTRSQLLNLRRERACSSPLTGAEASCSNDGVVSASSRPHSSTSAELETGMSALTVQPQPTQQSVSARAKENNSSRHRYKSKRASIAKPSIPNQPSEAGAHFMCELAKTVLTKAGGNSSTSLFTQASTSQNHHGPHRALHMCAFQLGLYALGLHNCVSSNWLSRTYSSHVSWITGQAMEIGAPAIWFLIDSWEGHLTPPEAVSIADKSSRGSDPNMVRAAAELALSCLPHAHALNPNEIQRAILQCKEQSDVMLEKACITVENTAKGGGVYPEVLFQVAKYWYELYLRHTPGGEQQDDMPHESLQLDTNGTLMIESGPSVDMTTGQLIPSQAQAVVVTSAQPPPQPYAHPAITTLAPLEVGMPYTCGPYSFVHPHHPFPHQPFAGSLPPHRVALPPQPPNMQMYHAYPPHPGMPGVPQLPQMPQHPHHPGPQAPQPPAAPQHIAFALQPSVAAVNMHPPPGTQHMITLQQPVHVNVQAGISGPMAAQGGLPGQGLIQPQPIMSTVRQQPQVHRQNQSFTPQQFRALVAAYRVGMLALETLARRVHDDRPQAKYARNPPYGEDVKWLLRVSKRLGSQYVHQLCVTVVNSIVSPFVLHDVALEAAFYLSRNNPTLVIQHLRSALLAPLVHKCQQMYIQCMHQKLYHLMSPDYEDFASIVRAARAAFHITPEGHAQFKEWLGSIKRSQSCNKELWMQIDQTLRQNGK</sequence>
<proteinExistence type="predicted"/>
<dbReference type="EMBL" id="CM056743">
    <property type="protein sequence ID" value="KAJ8672572.1"/>
    <property type="molecule type" value="Genomic_DNA"/>
</dbReference>
<gene>
    <name evidence="1" type="ORF">QAD02_003831</name>
</gene>
<evidence type="ECO:0000313" key="2">
    <source>
        <dbReference type="Proteomes" id="UP001239111"/>
    </source>
</evidence>
<name>A0ACC2NN86_9HYME</name>
<dbReference type="Proteomes" id="UP001239111">
    <property type="component" value="Chromosome 3"/>
</dbReference>